<feature type="domain" description="Large polyvalent protein-associated" evidence="1">
    <location>
        <begin position="15"/>
        <end position="124"/>
    </location>
</feature>
<evidence type="ECO:0000313" key="2">
    <source>
        <dbReference type="EMBL" id="RFC54866.1"/>
    </source>
</evidence>
<evidence type="ECO:0000259" key="1">
    <source>
        <dbReference type="Pfam" id="PF18798"/>
    </source>
</evidence>
<gene>
    <name evidence="2" type="ORF">DXU93_03330</name>
</gene>
<name>A0A3E1EZ95_9FLAO</name>
<reference evidence="2 3" key="1">
    <citation type="submission" date="2018-08" db="EMBL/GenBank/DDBJ databases">
        <title>The draft genome squence of Brumimicrobium sp. N62.</title>
        <authorList>
            <person name="Du Z.-J."/>
            <person name="Luo H.-R."/>
        </authorList>
    </citation>
    <scope>NUCLEOTIDE SEQUENCE [LARGE SCALE GENOMIC DNA]</scope>
    <source>
        <strain evidence="2 3">N62</strain>
    </source>
</reference>
<keyword evidence="3" id="KW-1185">Reference proteome</keyword>
<protein>
    <recommendedName>
        <fullName evidence="1">Large polyvalent protein-associated domain-containing protein</fullName>
    </recommendedName>
</protein>
<organism evidence="2 3">
    <name type="scientific">Brumimicrobium aurantiacum</name>
    <dbReference type="NCBI Taxonomy" id="1737063"/>
    <lineage>
        <taxon>Bacteria</taxon>
        <taxon>Pseudomonadati</taxon>
        <taxon>Bacteroidota</taxon>
        <taxon>Flavobacteriia</taxon>
        <taxon>Flavobacteriales</taxon>
        <taxon>Crocinitomicaceae</taxon>
        <taxon>Brumimicrobium</taxon>
    </lineage>
</organism>
<dbReference type="RefSeq" id="WP_116879845.1">
    <property type="nucleotide sequence ID" value="NZ_QURB01000002.1"/>
</dbReference>
<evidence type="ECO:0000313" key="3">
    <source>
        <dbReference type="Proteomes" id="UP000257127"/>
    </source>
</evidence>
<sequence>MVKIKYPKYYKDLSINDLKNKCLEIFDTKLKGKKVINSNSGAIIKLSKKGAKHALFARGAGFNKVLCVSKIDQILRHGKMYSIERSKSKGVLFVIKFLTEVSIDNENMYVITFIRSTNSGEMYYDHAVIEQKKPQDYRNGFL</sequence>
<dbReference type="EMBL" id="QURB01000002">
    <property type="protein sequence ID" value="RFC54866.1"/>
    <property type="molecule type" value="Genomic_DNA"/>
</dbReference>
<dbReference type="InterPro" id="IPR040824">
    <property type="entry name" value="LPD3"/>
</dbReference>
<dbReference type="Pfam" id="PF18798">
    <property type="entry name" value="LPD3"/>
    <property type="match status" value="1"/>
</dbReference>
<comment type="caution">
    <text evidence="2">The sequence shown here is derived from an EMBL/GenBank/DDBJ whole genome shotgun (WGS) entry which is preliminary data.</text>
</comment>
<accession>A0A3E1EZ95</accession>
<proteinExistence type="predicted"/>
<dbReference type="AlphaFoldDB" id="A0A3E1EZ95"/>
<dbReference type="Proteomes" id="UP000257127">
    <property type="component" value="Unassembled WGS sequence"/>
</dbReference>